<keyword evidence="1" id="KW-0472">Membrane</keyword>
<proteinExistence type="predicted"/>
<gene>
    <name evidence="2" type="ORF">M440DRAFT_1255300</name>
</gene>
<feature type="transmembrane region" description="Helical" evidence="1">
    <location>
        <begin position="105"/>
        <end position="128"/>
    </location>
</feature>
<evidence type="ECO:0000256" key="1">
    <source>
        <dbReference type="SAM" id="Phobius"/>
    </source>
</evidence>
<protein>
    <submittedName>
        <fullName evidence="2">Uncharacterized protein</fullName>
    </submittedName>
</protein>
<reference evidence="2 3" key="1">
    <citation type="submission" date="2016-07" db="EMBL/GenBank/DDBJ databases">
        <title>Multiple horizontal gene transfer events from other fungi enriched the ability of initially mycotrophic Trichoderma (Ascomycota) to feed on dead plant biomass.</title>
        <authorList>
            <consortium name="DOE Joint Genome Institute"/>
            <person name="Aerts A."/>
            <person name="Atanasova L."/>
            <person name="Chenthamara K."/>
            <person name="Zhang J."/>
            <person name="Grujic M."/>
            <person name="Henrissat B."/>
            <person name="Kuo A."/>
            <person name="Salamov A."/>
            <person name="Lipzen A."/>
            <person name="Labutti K."/>
            <person name="Barry K."/>
            <person name="Miao Y."/>
            <person name="Rahimi M.J."/>
            <person name="Shen Q."/>
            <person name="Grigoriev I.V."/>
            <person name="Kubicek C.P."/>
            <person name="Druzhinina I.S."/>
        </authorList>
    </citation>
    <scope>NUCLEOTIDE SEQUENCE [LARGE SCALE GENOMIC DNA]</scope>
    <source>
        <strain evidence="2 3">ATCC 18648</strain>
    </source>
</reference>
<sequence length="131" mass="14109">MRRKTSPIGLLVAHSIHATARPYEYFLEKNALVMFGKPSNELSPSQAEEVVMNTINSARRPSNAVTGISRRASLLCRGIVISIAAASLSSAILSEHRLVDTARLVALGFCSAAVGDLGMAFTSTYVSWKEQ</sequence>
<evidence type="ECO:0000313" key="2">
    <source>
        <dbReference type="EMBL" id="PTB76581.1"/>
    </source>
</evidence>
<dbReference type="EMBL" id="KZ679132">
    <property type="protein sequence ID" value="PTB76581.1"/>
    <property type="molecule type" value="Genomic_DNA"/>
</dbReference>
<dbReference type="Proteomes" id="UP000240760">
    <property type="component" value="Unassembled WGS sequence"/>
</dbReference>
<organism evidence="2 3">
    <name type="scientific">Trichoderma longibrachiatum ATCC 18648</name>
    <dbReference type="NCBI Taxonomy" id="983965"/>
    <lineage>
        <taxon>Eukaryota</taxon>
        <taxon>Fungi</taxon>
        <taxon>Dikarya</taxon>
        <taxon>Ascomycota</taxon>
        <taxon>Pezizomycotina</taxon>
        <taxon>Sordariomycetes</taxon>
        <taxon>Hypocreomycetidae</taxon>
        <taxon>Hypocreales</taxon>
        <taxon>Hypocreaceae</taxon>
        <taxon>Trichoderma</taxon>
    </lineage>
</organism>
<keyword evidence="1" id="KW-0812">Transmembrane</keyword>
<keyword evidence="3" id="KW-1185">Reference proteome</keyword>
<accession>A0A2T4C4U3</accession>
<name>A0A2T4C4U3_TRILO</name>
<dbReference type="AlphaFoldDB" id="A0A2T4C4U3"/>
<feature type="transmembrane region" description="Helical" evidence="1">
    <location>
        <begin position="72"/>
        <end position="93"/>
    </location>
</feature>
<keyword evidence="1" id="KW-1133">Transmembrane helix</keyword>
<evidence type="ECO:0000313" key="3">
    <source>
        <dbReference type="Proteomes" id="UP000240760"/>
    </source>
</evidence>